<evidence type="ECO:0000313" key="10">
    <source>
        <dbReference type="EMBL" id="PGH02197.1"/>
    </source>
</evidence>
<evidence type="ECO:0000259" key="9">
    <source>
        <dbReference type="SMART" id="SM00665"/>
    </source>
</evidence>
<feature type="transmembrane region" description="Helical" evidence="7">
    <location>
        <begin position="87"/>
        <end position="107"/>
    </location>
</feature>
<keyword evidence="2" id="KW-0813">Transport</keyword>
<comment type="subcellular location">
    <subcellularLocation>
        <location evidence="1">Membrane</location>
    </subcellularLocation>
</comment>
<comment type="caution">
    <text evidence="10">The sequence shown here is derived from an EMBL/GenBank/DDBJ whole genome shotgun (WGS) entry which is preliminary data.</text>
</comment>
<dbReference type="PANTHER" id="PTHR47797:SF1">
    <property type="entry name" value="CYTOCHROME B561 DOMAIN-CONTAINING PROTEIN-RELATED"/>
    <property type="match status" value="1"/>
</dbReference>
<keyword evidence="4" id="KW-0249">Electron transport</keyword>
<name>A0A2B7X056_9EURO</name>
<feature type="domain" description="Cytochrome b561" evidence="9">
    <location>
        <begin position="53"/>
        <end position="182"/>
    </location>
</feature>
<dbReference type="AlphaFoldDB" id="A0A2B7X056"/>
<keyword evidence="6 7" id="KW-0472">Membrane</keyword>
<evidence type="ECO:0000256" key="8">
    <source>
        <dbReference type="SAM" id="SignalP"/>
    </source>
</evidence>
<dbReference type="OrthoDB" id="19261at2759"/>
<dbReference type="EMBL" id="PDNC01000062">
    <property type="protein sequence ID" value="PGH02197.1"/>
    <property type="molecule type" value="Genomic_DNA"/>
</dbReference>
<feature type="transmembrane region" description="Helical" evidence="7">
    <location>
        <begin position="165"/>
        <end position="185"/>
    </location>
</feature>
<feature type="signal peptide" evidence="8">
    <location>
        <begin position="1"/>
        <end position="20"/>
    </location>
</feature>
<dbReference type="InterPro" id="IPR006593">
    <property type="entry name" value="Cyt_b561/ferric_Rdtase_TM"/>
</dbReference>
<dbReference type="Proteomes" id="UP000224080">
    <property type="component" value="Unassembled WGS sequence"/>
</dbReference>
<dbReference type="PANTHER" id="PTHR47797">
    <property type="entry name" value="DEHYDROGENASE, PUTATIVE (AFU_ORTHOLOGUE AFUA_8G05805)-RELATED"/>
    <property type="match status" value="1"/>
</dbReference>
<evidence type="ECO:0000256" key="7">
    <source>
        <dbReference type="SAM" id="Phobius"/>
    </source>
</evidence>
<feature type="transmembrane region" description="Helical" evidence="7">
    <location>
        <begin position="53"/>
        <end position="75"/>
    </location>
</feature>
<dbReference type="CDD" id="cd08760">
    <property type="entry name" value="Cyt_b561_FRRS1_like"/>
    <property type="match status" value="1"/>
</dbReference>
<dbReference type="GO" id="GO:0016020">
    <property type="term" value="C:membrane"/>
    <property type="evidence" value="ECO:0007669"/>
    <property type="project" value="UniProtKB-SubCell"/>
</dbReference>
<organism evidence="10 11">
    <name type="scientific">Blastomyces parvus</name>
    <dbReference type="NCBI Taxonomy" id="2060905"/>
    <lineage>
        <taxon>Eukaryota</taxon>
        <taxon>Fungi</taxon>
        <taxon>Dikarya</taxon>
        <taxon>Ascomycota</taxon>
        <taxon>Pezizomycotina</taxon>
        <taxon>Eurotiomycetes</taxon>
        <taxon>Eurotiomycetidae</taxon>
        <taxon>Onygenales</taxon>
        <taxon>Ajellomycetaceae</taxon>
        <taxon>Blastomyces</taxon>
    </lineage>
</organism>
<evidence type="ECO:0000256" key="5">
    <source>
        <dbReference type="ARBA" id="ARBA00022989"/>
    </source>
</evidence>
<feature type="chain" id="PRO_5012948021" description="Cytochrome b561 domain-containing protein" evidence="8">
    <location>
        <begin position="21"/>
        <end position="241"/>
    </location>
</feature>
<sequence length="241" mass="26781">MFRFRHVVWSVLGFAITATGRSLEDPVYNNTSNSTERVTTVSRSISFEQKRRLHGALMTIVFMVLFPIGALSIHLPLKVRIVPHVHASIQAVGTIVALLAVALGISLTSELGFWNPLRAHVVVGILVTGTIFFIQPALGIVQHQYFERARFDYANRRAFGIAHRWVGRGAVVLGMINSGLGFQLVGVGTNVDMGLLMWNFALMGIFATLWLSLVLVGFLRRRRERRLRAEPRMAEATSALS</sequence>
<evidence type="ECO:0000256" key="1">
    <source>
        <dbReference type="ARBA" id="ARBA00004370"/>
    </source>
</evidence>
<feature type="transmembrane region" description="Helical" evidence="7">
    <location>
        <begin position="197"/>
        <end position="219"/>
    </location>
</feature>
<evidence type="ECO:0000256" key="4">
    <source>
        <dbReference type="ARBA" id="ARBA00022982"/>
    </source>
</evidence>
<evidence type="ECO:0000256" key="6">
    <source>
        <dbReference type="ARBA" id="ARBA00023136"/>
    </source>
</evidence>
<reference evidence="10 11" key="1">
    <citation type="submission" date="2017-10" db="EMBL/GenBank/DDBJ databases">
        <title>Comparative genomics in systemic dimorphic fungi from Ajellomycetaceae.</title>
        <authorList>
            <person name="Munoz J.F."/>
            <person name="Mcewen J.G."/>
            <person name="Clay O.K."/>
            <person name="Cuomo C.A."/>
        </authorList>
    </citation>
    <scope>NUCLEOTIDE SEQUENCE [LARGE SCALE GENOMIC DNA]</scope>
    <source>
        <strain evidence="10 11">UAMH130</strain>
    </source>
</reference>
<feature type="transmembrane region" description="Helical" evidence="7">
    <location>
        <begin position="119"/>
        <end position="141"/>
    </location>
</feature>
<keyword evidence="11" id="KW-1185">Reference proteome</keyword>
<evidence type="ECO:0000256" key="2">
    <source>
        <dbReference type="ARBA" id="ARBA00022448"/>
    </source>
</evidence>
<keyword evidence="8" id="KW-0732">Signal</keyword>
<dbReference type="Gene3D" id="1.20.120.1770">
    <property type="match status" value="1"/>
</dbReference>
<gene>
    <name evidence="10" type="ORF">GX51_04771</name>
</gene>
<proteinExistence type="predicted"/>
<protein>
    <recommendedName>
        <fullName evidence="9">Cytochrome b561 domain-containing protein</fullName>
    </recommendedName>
</protein>
<evidence type="ECO:0000256" key="3">
    <source>
        <dbReference type="ARBA" id="ARBA00022692"/>
    </source>
</evidence>
<dbReference type="SMART" id="SM00665">
    <property type="entry name" value="B561"/>
    <property type="match status" value="1"/>
</dbReference>
<keyword evidence="5 7" id="KW-1133">Transmembrane helix</keyword>
<keyword evidence="3 7" id="KW-0812">Transmembrane</keyword>
<dbReference type="STRING" id="2060905.A0A2B7X056"/>
<accession>A0A2B7X056</accession>
<evidence type="ECO:0000313" key="11">
    <source>
        <dbReference type="Proteomes" id="UP000224080"/>
    </source>
</evidence>